<keyword evidence="1" id="KW-0732">Signal</keyword>
<protein>
    <submittedName>
        <fullName evidence="2">Uncharacterized protein</fullName>
    </submittedName>
</protein>
<sequence length="53" mass="5880">MFPFSSTLLSRLQILFGPVAAFPPHRRVIGKLYGVGFFRVTGITHSFAGKRSL</sequence>
<dbReference type="AlphaFoldDB" id="A0A1R3RVN7"/>
<accession>A0A1R3RVN7</accession>
<dbReference type="Proteomes" id="UP000188318">
    <property type="component" value="Unassembled WGS sequence"/>
</dbReference>
<dbReference type="VEuPathDB" id="FungiDB:ASPCADRAFT_204226"/>
<organism evidence="2 3">
    <name type="scientific">Aspergillus carbonarius (strain ITEM 5010)</name>
    <dbReference type="NCBI Taxonomy" id="602072"/>
    <lineage>
        <taxon>Eukaryota</taxon>
        <taxon>Fungi</taxon>
        <taxon>Dikarya</taxon>
        <taxon>Ascomycota</taxon>
        <taxon>Pezizomycotina</taxon>
        <taxon>Eurotiomycetes</taxon>
        <taxon>Eurotiomycetidae</taxon>
        <taxon>Eurotiales</taxon>
        <taxon>Aspergillaceae</taxon>
        <taxon>Aspergillus</taxon>
        <taxon>Aspergillus subgen. Circumdati</taxon>
    </lineage>
</organism>
<feature type="chain" id="PRO_5012774367" evidence="1">
    <location>
        <begin position="22"/>
        <end position="53"/>
    </location>
</feature>
<evidence type="ECO:0000256" key="1">
    <source>
        <dbReference type="SAM" id="SignalP"/>
    </source>
</evidence>
<name>A0A1R3RVN7_ASPC5</name>
<evidence type="ECO:0000313" key="2">
    <source>
        <dbReference type="EMBL" id="OOF98522.1"/>
    </source>
</evidence>
<keyword evidence="3" id="KW-1185">Reference proteome</keyword>
<evidence type="ECO:0000313" key="3">
    <source>
        <dbReference type="Proteomes" id="UP000188318"/>
    </source>
</evidence>
<dbReference type="OrthoDB" id="10554300at2759"/>
<feature type="signal peptide" evidence="1">
    <location>
        <begin position="1"/>
        <end position="21"/>
    </location>
</feature>
<dbReference type="EMBL" id="KV907495">
    <property type="protein sequence ID" value="OOF98522.1"/>
    <property type="molecule type" value="Genomic_DNA"/>
</dbReference>
<reference evidence="3" key="1">
    <citation type="journal article" date="2017" name="Genome Biol.">
        <title>Comparative genomics reveals high biological diversity and specific adaptations in the industrially and medically important fungal genus Aspergillus.</title>
        <authorList>
            <person name="de Vries R.P."/>
            <person name="Riley R."/>
            <person name="Wiebenga A."/>
            <person name="Aguilar-Osorio G."/>
            <person name="Amillis S."/>
            <person name="Uchima C.A."/>
            <person name="Anderluh G."/>
            <person name="Asadollahi M."/>
            <person name="Askin M."/>
            <person name="Barry K."/>
            <person name="Battaglia E."/>
            <person name="Bayram O."/>
            <person name="Benocci T."/>
            <person name="Braus-Stromeyer S.A."/>
            <person name="Caldana C."/>
            <person name="Canovas D."/>
            <person name="Cerqueira G.C."/>
            <person name="Chen F."/>
            <person name="Chen W."/>
            <person name="Choi C."/>
            <person name="Clum A."/>
            <person name="Dos Santos R.A."/>
            <person name="Damasio A.R."/>
            <person name="Diallinas G."/>
            <person name="Emri T."/>
            <person name="Fekete E."/>
            <person name="Flipphi M."/>
            <person name="Freyberg S."/>
            <person name="Gallo A."/>
            <person name="Gournas C."/>
            <person name="Habgood R."/>
            <person name="Hainaut M."/>
            <person name="Harispe M.L."/>
            <person name="Henrissat B."/>
            <person name="Hilden K.S."/>
            <person name="Hope R."/>
            <person name="Hossain A."/>
            <person name="Karabika E."/>
            <person name="Karaffa L."/>
            <person name="Karanyi Z."/>
            <person name="Krasevec N."/>
            <person name="Kuo A."/>
            <person name="Kusch H."/>
            <person name="LaButti K."/>
            <person name="Lagendijk E.L."/>
            <person name="Lapidus A."/>
            <person name="Levasseur A."/>
            <person name="Lindquist E."/>
            <person name="Lipzen A."/>
            <person name="Logrieco A.F."/>
            <person name="MacCabe A."/>
            <person name="Maekelae M.R."/>
            <person name="Malavazi I."/>
            <person name="Melin P."/>
            <person name="Meyer V."/>
            <person name="Mielnichuk N."/>
            <person name="Miskei M."/>
            <person name="Molnar A.P."/>
            <person name="Mule G."/>
            <person name="Ngan C.Y."/>
            <person name="Orejas M."/>
            <person name="Orosz E."/>
            <person name="Ouedraogo J.P."/>
            <person name="Overkamp K.M."/>
            <person name="Park H.-S."/>
            <person name="Perrone G."/>
            <person name="Piumi F."/>
            <person name="Punt P.J."/>
            <person name="Ram A.F."/>
            <person name="Ramon A."/>
            <person name="Rauscher S."/>
            <person name="Record E."/>
            <person name="Riano-Pachon D.M."/>
            <person name="Robert V."/>
            <person name="Roehrig J."/>
            <person name="Ruller R."/>
            <person name="Salamov A."/>
            <person name="Salih N.S."/>
            <person name="Samson R.A."/>
            <person name="Sandor E."/>
            <person name="Sanguinetti M."/>
            <person name="Schuetze T."/>
            <person name="Sepcic K."/>
            <person name="Shelest E."/>
            <person name="Sherlock G."/>
            <person name="Sophianopoulou V."/>
            <person name="Squina F.M."/>
            <person name="Sun H."/>
            <person name="Susca A."/>
            <person name="Todd R.B."/>
            <person name="Tsang A."/>
            <person name="Unkles S.E."/>
            <person name="van de Wiele N."/>
            <person name="van Rossen-Uffink D."/>
            <person name="Oliveira J.V."/>
            <person name="Vesth T.C."/>
            <person name="Visser J."/>
            <person name="Yu J.-H."/>
            <person name="Zhou M."/>
            <person name="Andersen M.R."/>
            <person name="Archer D.B."/>
            <person name="Baker S.E."/>
            <person name="Benoit I."/>
            <person name="Brakhage A.A."/>
            <person name="Braus G.H."/>
            <person name="Fischer R."/>
            <person name="Frisvad J.C."/>
            <person name="Goldman G.H."/>
            <person name="Houbraken J."/>
            <person name="Oakley B."/>
            <person name="Pocsi I."/>
            <person name="Scazzocchio C."/>
            <person name="Seiboth B."/>
            <person name="vanKuyk P.A."/>
            <person name="Wortman J."/>
            <person name="Dyer P.S."/>
            <person name="Grigoriev I.V."/>
        </authorList>
    </citation>
    <scope>NUCLEOTIDE SEQUENCE [LARGE SCALE GENOMIC DNA]</scope>
    <source>
        <strain evidence="3">ITEM 5010</strain>
    </source>
</reference>
<gene>
    <name evidence="2" type="ORF">ASPCADRAFT_204226</name>
</gene>
<proteinExistence type="predicted"/>